<gene>
    <name evidence="1" type="ORF">BARRO_30036</name>
</gene>
<dbReference type="AlphaFoldDB" id="E6YKR7"/>
<reference evidence="1" key="1">
    <citation type="journal article" date="2011" name="PLoS Genet.">
        <title>Parallel evolution of a type IV secretion system in radiating lineages of the host-restricted bacterial pathogen Bartonella.</title>
        <authorList>
            <person name="Engel P."/>
            <person name="Salzburger W."/>
            <person name="Liesch M."/>
            <person name="Chang C.C."/>
            <person name="Maruyama S."/>
            <person name="Lanz C."/>
            <person name="Calteau A."/>
            <person name="Lajus A."/>
            <person name="Medigue C."/>
            <person name="Schuster S.C."/>
            <person name="Dehio C."/>
        </authorList>
    </citation>
    <scope>NUCLEOTIDE SEQUENCE</scope>
    <source>
        <strain evidence="1">ATCC BAA-1498</strain>
    </source>
</reference>
<proteinExistence type="predicted"/>
<evidence type="ECO:0000313" key="1">
    <source>
        <dbReference type="EMBL" id="CBI77455.1"/>
    </source>
</evidence>
<organism evidence="1">
    <name type="scientific">Bartonella rochalimae ATCC BAA-1498</name>
    <dbReference type="NCBI Taxonomy" id="685782"/>
    <lineage>
        <taxon>Bacteria</taxon>
        <taxon>Pseudomonadati</taxon>
        <taxon>Pseudomonadota</taxon>
        <taxon>Alphaproteobacteria</taxon>
        <taxon>Hyphomicrobiales</taxon>
        <taxon>Bartonellaceae</taxon>
        <taxon>Bartonella</taxon>
    </lineage>
</organism>
<name>E6YKR7_9HYPH</name>
<accession>E6YKR7</accession>
<dbReference type="EMBL" id="FN645457">
    <property type="protein sequence ID" value="CBI77455.1"/>
    <property type="molecule type" value="Genomic_DNA"/>
</dbReference>
<sequence length="56" mass="6760">MQGRNYFLGESILEFSNIMRMPIREQEVLILQQKINNVLFQILFNISLWLLSKLFE</sequence>
<protein>
    <submittedName>
        <fullName evidence="1">Uncharacterized protein</fullName>
    </submittedName>
</protein>